<feature type="modified residue" description="N6-(pyridoxal phosphate)lysine" evidence="6">
    <location>
        <position position="118"/>
    </location>
</feature>
<feature type="domain" description="Orn/DAP/Arg decarboxylase 2 N-terminal" evidence="10">
    <location>
        <begin position="91"/>
        <end position="363"/>
    </location>
</feature>
<feature type="binding site" evidence="6">
    <location>
        <position position="467"/>
    </location>
    <ligand>
        <name>substrate</name>
    </ligand>
</feature>
<evidence type="ECO:0000313" key="12">
    <source>
        <dbReference type="Proteomes" id="UP001501094"/>
    </source>
</evidence>
<keyword evidence="2 6" id="KW-0210">Decarboxylase</keyword>
<feature type="binding site" evidence="6">
    <location>
        <begin position="357"/>
        <end position="360"/>
    </location>
    <ligand>
        <name>pyridoxal 5'-phosphate</name>
        <dbReference type="ChEBI" id="CHEBI:597326"/>
    </ligand>
</feature>
<dbReference type="Gene3D" id="2.40.37.10">
    <property type="entry name" value="Lyase, Ornithine Decarboxylase, Chain A, domain 1"/>
    <property type="match status" value="1"/>
</dbReference>
<feature type="binding site" evidence="6">
    <location>
        <position position="438"/>
    </location>
    <ligand>
        <name>substrate</name>
    </ligand>
</feature>
<dbReference type="PRINTS" id="PR01179">
    <property type="entry name" value="ODADCRBXLASE"/>
</dbReference>
<dbReference type="PROSITE" id="PS00879">
    <property type="entry name" value="ODR_DC_2_2"/>
    <property type="match status" value="1"/>
</dbReference>
<comment type="catalytic activity">
    <reaction evidence="6 8">
        <text>meso-2,6-diaminopimelate + H(+) = L-lysine + CO2</text>
        <dbReference type="Rhea" id="RHEA:15101"/>
        <dbReference type="ChEBI" id="CHEBI:15378"/>
        <dbReference type="ChEBI" id="CHEBI:16526"/>
        <dbReference type="ChEBI" id="CHEBI:32551"/>
        <dbReference type="ChEBI" id="CHEBI:57791"/>
        <dbReference type="EC" id="4.1.1.20"/>
    </reaction>
</comment>
<feature type="binding site" evidence="6">
    <location>
        <position position="406"/>
    </location>
    <ligand>
        <name>substrate</name>
    </ligand>
</feature>
<comment type="cofactor">
    <cofactor evidence="1 6 8">
        <name>pyridoxal 5'-phosphate</name>
        <dbReference type="ChEBI" id="CHEBI:597326"/>
    </cofactor>
</comment>
<evidence type="ECO:0000256" key="4">
    <source>
        <dbReference type="ARBA" id="ARBA00023154"/>
    </source>
</evidence>
<dbReference type="CDD" id="cd06828">
    <property type="entry name" value="PLPDE_III_DapDC"/>
    <property type="match status" value="1"/>
</dbReference>
<dbReference type="InterPro" id="IPR000183">
    <property type="entry name" value="Orn/DAP/Arg_de-COase"/>
</dbReference>
<gene>
    <name evidence="6 11" type="primary">lysA</name>
    <name evidence="11" type="ORF">GCM10009751_06330</name>
</gene>
<keyword evidence="3 6" id="KW-0663">Pyridoxal phosphate</keyword>
<feature type="region of interest" description="Disordered" evidence="9">
    <location>
        <begin position="1"/>
        <end position="60"/>
    </location>
</feature>
<dbReference type="PRINTS" id="PR01181">
    <property type="entry name" value="DAPDCRBXLASE"/>
</dbReference>
<keyword evidence="6" id="KW-0028">Amino-acid biosynthesis</keyword>
<dbReference type="EMBL" id="BAAANL010000001">
    <property type="protein sequence ID" value="GAA1852480.1"/>
    <property type="molecule type" value="Genomic_DNA"/>
</dbReference>
<feature type="binding site" evidence="6">
    <location>
        <position position="360"/>
    </location>
    <ligand>
        <name>substrate</name>
    </ligand>
</feature>
<dbReference type="PANTHER" id="PTHR43727">
    <property type="entry name" value="DIAMINOPIMELATE DECARBOXYLASE"/>
    <property type="match status" value="1"/>
</dbReference>
<dbReference type="InterPro" id="IPR022644">
    <property type="entry name" value="De-COase2_N"/>
</dbReference>
<protein>
    <recommendedName>
        <fullName evidence="6 7">Diaminopimelate decarboxylase</fullName>
        <shortName evidence="6">DAP decarboxylase</shortName>
        <shortName evidence="6">DAPDC</shortName>
        <ecNumber evidence="6 7">4.1.1.20</ecNumber>
    </recommendedName>
</protein>
<feature type="binding site" evidence="6">
    <location>
        <position position="315"/>
    </location>
    <ligand>
        <name>pyridoxal 5'-phosphate</name>
        <dbReference type="ChEBI" id="CHEBI:597326"/>
    </ligand>
</feature>
<comment type="function">
    <text evidence="6">Specifically catalyzes the decarboxylation of meso-diaminopimelate (meso-DAP) to L-lysine.</text>
</comment>
<dbReference type="Pfam" id="PF02784">
    <property type="entry name" value="Orn_Arg_deC_N"/>
    <property type="match status" value="1"/>
</dbReference>
<keyword evidence="4 6" id="KW-0457">Lysine biosynthesis</keyword>
<dbReference type="PROSITE" id="PS00878">
    <property type="entry name" value="ODR_DC_2_1"/>
    <property type="match status" value="1"/>
</dbReference>
<feature type="binding site" evidence="6">
    <location>
        <position position="410"/>
    </location>
    <ligand>
        <name>substrate</name>
    </ligand>
</feature>
<dbReference type="SUPFAM" id="SSF50621">
    <property type="entry name" value="Alanine racemase C-terminal domain-like"/>
    <property type="match status" value="1"/>
</dbReference>
<comment type="similarity">
    <text evidence="6">Belongs to the Orn/Lys/Arg decarboxylase class-II family. LysA subfamily.</text>
</comment>
<dbReference type="HAMAP" id="MF_02120">
    <property type="entry name" value="LysA"/>
    <property type="match status" value="1"/>
</dbReference>
<dbReference type="EC" id="4.1.1.20" evidence="6 7"/>
<name>A0ABN2N526_9MICO</name>
<accession>A0ABN2N526</accession>
<feature type="compositionally biased region" description="Low complexity" evidence="9">
    <location>
        <begin position="7"/>
        <end position="31"/>
    </location>
</feature>
<evidence type="ECO:0000256" key="3">
    <source>
        <dbReference type="ARBA" id="ARBA00022898"/>
    </source>
</evidence>
<keyword evidence="5 6" id="KW-0456">Lyase</keyword>
<comment type="caution">
    <text evidence="11">The sequence shown here is derived from an EMBL/GenBank/DDBJ whole genome shotgun (WGS) entry which is preliminary data.</text>
</comment>
<proteinExistence type="inferred from homology"/>
<comment type="pathway">
    <text evidence="6 8">Amino-acid biosynthesis; L-lysine biosynthesis via DAP pathway; L-lysine from DL-2,6-diaminopimelate: step 1/1.</text>
</comment>
<dbReference type="Proteomes" id="UP001501094">
    <property type="component" value="Unassembled WGS sequence"/>
</dbReference>
<evidence type="ECO:0000256" key="5">
    <source>
        <dbReference type="ARBA" id="ARBA00023239"/>
    </source>
</evidence>
<dbReference type="InterPro" id="IPR029066">
    <property type="entry name" value="PLP-binding_barrel"/>
</dbReference>
<evidence type="ECO:0000256" key="1">
    <source>
        <dbReference type="ARBA" id="ARBA00001933"/>
    </source>
</evidence>
<dbReference type="NCBIfam" id="TIGR01048">
    <property type="entry name" value="lysA"/>
    <property type="match status" value="1"/>
</dbReference>
<reference evidence="11 12" key="1">
    <citation type="journal article" date="2019" name="Int. J. Syst. Evol. Microbiol.">
        <title>The Global Catalogue of Microorganisms (GCM) 10K type strain sequencing project: providing services to taxonomists for standard genome sequencing and annotation.</title>
        <authorList>
            <consortium name="The Broad Institute Genomics Platform"/>
            <consortium name="The Broad Institute Genome Sequencing Center for Infectious Disease"/>
            <person name="Wu L."/>
            <person name="Ma J."/>
        </authorList>
    </citation>
    <scope>NUCLEOTIDE SEQUENCE [LARGE SCALE GENOMIC DNA]</scope>
    <source>
        <strain evidence="11 12">JCM 14326</strain>
    </source>
</reference>
<dbReference type="InterPro" id="IPR009006">
    <property type="entry name" value="Ala_racemase/Decarboxylase_C"/>
</dbReference>
<feature type="binding site" evidence="6">
    <location>
        <position position="467"/>
    </location>
    <ligand>
        <name>pyridoxal 5'-phosphate</name>
        <dbReference type="ChEBI" id="CHEBI:597326"/>
    </ligand>
</feature>
<dbReference type="Gene3D" id="3.20.20.10">
    <property type="entry name" value="Alanine racemase"/>
    <property type="match status" value="1"/>
</dbReference>
<dbReference type="InterPro" id="IPR022657">
    <property type="entry name" value="De-COase2_CS"/>
</dbReference>
<evidence type="ECO:0000259" key="10">
    <source>
        <dbReference type="Pfam" id="PF02784"/>
    </source>
</evidence>
<organism evidence="11 12">
    <name type="scientific">Myceligenerans crystallogenes</name>
    <dbReference type="NCBI Taxonomy" id="316335"/>
    <lineage>
        <taxon>Bacteria</taxon>
        <taxon>Bacillati</taxon>
        <taxon>Actinomycetota</taxon>
        <taxon>Actinomycetes</taxon>
        <taxon>Micrococcales</taxon>
        <taxon>Promicromonosporaceae</taxon>
        <taxon>Myceligenerans</taxon>
    </lineage>
</organism>
<dbReference type="SUPFAM" id="SSF51419">
    <property type="entry name" value="PLP-binding barrel"/>
    <property type="match status" value="1"/>
</dbReference>
<keyword evidence="12" id="KW-1185">Reference proteome</keyword>
<evidence type="ECO:0000256" key="2">
    <source>
        <dbReference type="ARBA" id="ARBA00022793"/>
    </source>
</evidence>
<evidence type="ECO:0000256" key="9">
    <source>
        <dbReference type="SAM" id="MobiDB-lite"/>
    </source>
</evidence>
<evidence type="ECO:0000313" key="11">
    <source>
        <dbReference type="EMBL" id="GAA1852480.1"/>
    </source>
</evidence>
<evidence type="ECO:0000256" key="7">
    <source>
        <dbReference type="NCBIfam" id="TIGR01048"/>
    </source>
</evidence>
<comment type="subunit">
    <text evidence="6">Homodimer.</text>
</comment>
<dbReference type="PANTHER" id="PTHR43727:SF2">
    <property type="entry name" value="GROUP IV DECARBOXYLASE"/>
    <property type="match status" value="1"/>
</dbReference>
<sequence length="509" mass="51811">MGTTKDAGTAGTVTQGSGTTAAGTGQADPATSPAVTRVTPGLPVGPAGPPWSSGVRRRDDGEVEVAGVAVTEFAAEHGTPSYVVDEADFRARARAYRTAFEAAFAAVGTGVDVYYAGKALLTVAIARWAREEGLRVDTASGGELATALRAGVPGEAIGLHGNNKSDAEILRAFEHGVGRIIVDSLAEIDRVAALAAERGVVAPVMVRVTTGVHAGGHEYISTAHEDQKFGLSINSTATGAAAGAASPAPDSPAMSALLRVLDKPSLKLLGIHSHIGSQILDPDGFEAAARAVLDLRAALAARSGVLVEEVDLGGGYGIAYLPGEVALDPERVAKDIASSVADVAASLGTPLPRFSIEPGRAIAGPAGLTLYTVGTVKPVTVGGDDGAEPFTRLYVSVDGGMSDNIRPALYGADYHAGIVGRASAAEPVLARVVGKHCESGDIVVHQVMLPGDIQAGDLLAVAATGAYGRSMASNYNMLTRPPVVAVREGASRVLVRRETEADLLALDQG</sequence>
<evidence type="ECO:0000256" key="8">
    <source>
        <dbReference type="RuleBase" id="RU003738"/>
    </source>
</evidence>
<dbReference type="InterPro" id="IPR002986">
    <property type="entry name" value="DAP_deCOOHase_LysA"/>
</dbReference>
<evidence type="ECO:0000256" key="6">
    <source>
        <dbReference type="HAMAP-Rule" id="MF_02120"/>
    </source>
</evidence>
<dbReference type="InterPro" id="IPR022653">
    <property type="entry name" value="De-COase2_pyr-phos_BS"/>
</dbReference>